<dbReference type="InterPro" id="IPR001119">
    <property type="entry name" value="SLH_dom"/>
</dbReference>
<dbReference type="AlphaFoldDB" id="A0A846QE41"/>
<dbReference type="SUPFAM" id="SSF48452">
    <property type="entry name" value="TPR-like"/>
    <property type="match status" value="1"/>
</dbReference>
<sequence>MHAVRSILVFVALGAVLVLAGCGGQGPRTPSGLLDSPAHHFNNGLRLLDEGDAAGAGAQFDLALQMEEEYPPALAGKGYVFALAGDFDEARDLIDDARDAADDDDLPTDVRMWPEIMDIRTLAAMRAAGALDRDDYMDEVAEILDRGLEIDALSPALHFWAGEAYVQALEFPEAERMFARVLQLDRGYMDRARERWRVVQDVNRAEPGTVVGKRVALVRAISRADLAALLVEELDVARFYSVTGQPRVEPFATPDQKRAKLALDTANAVTDIAGHPLRSDIDKVLNFGVKGLDLYPDRSFRPNDIVTRAEAAMVFEDVIVRATGRDRLATEFIGIKSTIADVRGDHPAFNAIMLCTTRGVMGTDLRSGAFRPLDGVSGVDALLAVQRLKRDLALF</sequence>
<keyword evidence="3" id="KW-1185">Reference proteome</keyword>
<protein>
    <submittedName>
        <fullName evidence="2">Tetratricopeptide (TPR) repeat protein</fullName>
    </submittedName>
</protein>
<dbReference type="Gene3D" id="1.25.40.10">
    <property type="entry name" value="Tetratricopeptide repeat domain"/>
    <property type="match status" value="2"/>
</dbReference>
<dbReference type="PROSITE" id="PS51257">
    <property type="entry name" value="PROKAR_LIPOPROTEIN"/>
    <property type="match status" value="1"/>
</dbReference>
<organism evidence="2 3">
    <name type="scientific">Desulfobaculum xiamenense</name>
    <dbReference type="NCBI Taxonomy" id="995050"/>
    <lineage>
        <taxon>Bacteria</taxon>
        <taxon>Pseudomonadati</taxon>
        <taxon>Thermodesulfobacteriota</taxon>
        <taxon>Desulfovibrionia</taxon>
        <taxon>Desulfovibrionales</taxon>
        <taxon>Desulfovibrionaceae</taxon>
        <taxon>Desulfobaculum</taxon>
    </lineage>
</organism>
<dbReference type="EMBL" id="JAATJA010000001">
    <property type="protein sequence ID" value="NJB66638.1"/>
    <property type="molecule type" value="Genomic_DNA"/>
</dbReference>
<dbReference type="Pfam" id="PF00395">
    <property type="entry name" value="SLH"/>
    <property type="match status" value="1"/>
</dbReference>
<dbReference type="RefSeq" id="WP_209280045.1">
    <property type="nucleotide sequence ID" value="NZ_JAATJA010000001.1"/>
</dbReference>
<name>A0A846QE41_9BACT</name>
<evidence type="ECO:0000313" key="3">
    <source>
        <dbReference type="Proteomes" id="UP000580856"/>
    </source>
</evidence>
<comment type="caution">
    <text evidence="2">The sequence shown here is derived from an EMBL/GenBank/DDBJ whole genome shotgun (WGS) entry which is preliminary data.</text>
</comment>
<dbReference type="Proteomes" id="UP000580856">
    <property type="component" value="Unassembled WGS sequence"/>
</dbReference>
<evidence type="ECO:0000259" key="1">
    <source>
        <dbReference type="PROSITE" id="PS51272"/>
    </source>
</evidence>
<reference evidence="2 3" key="1">
    <citation type="submission" date="2020-03" db="EMBL/GenBank/DDBJ databases">
        <title>Genomic Encyclopedia of Type Strains, Phase IV (KMG-IV): sequencing the most valuable type-strain genomes for metagenomic binning, comparative biology and taxonomic classification.</title>
        <authorList>
            <person name="Goeker M."/>
        </authorList>
    </citation>
    <scope>NUCLEOTIDE SEQUENCE [LARGE SCALE GENOMIC DNA]</scope>
    <source>
        <strain evidence="2 3">DSM 24233</strain>
    </source>
</reference>
<dbReference type="PROSITE" id="PS51272">
    <property type="entry name" value="SLH"/>
    <property type="match status" value="1"/>
</dbReference>
<feature type="domain" description="SLH" evidence="1">
    <location>
        <begin position="264"/>
        <end position="329"/>
    </location>
</feature>
<dbReference type="InterPro" id="IPR011990">
    <property type="entry name" value="TPR-like_helical_dom_sf"/>
</dbReference>
<gene>
    <name evidence="2" type="ORF">GGQ74_000278</name>
</gene>
<evidence type="ECO:0000313" key="2">
    <source>
        <dbReference type="EMBL" id="NJB66638.1"/>
    </source>
</evidence>
<accession>A0A846QE41</accession>
<proteinExistence type="predicted"/>